<dbReference type="AlphaFoldDB" id="A0A0K1PAJ6"/>
<dbReference type="Proteomes" id="UP000055590">
    <property type="component" value="Chromosome"/>
</dbReference>
<dbReference type="GO" id="GO:0007059">
    <property type="term" value="P:chromosome segregation"/>
    <property type="evidence" value="ECO:0007669"/>
    <property type="project" value="UniProtKB-UniRule"/>
</dbReference>
<proteinExistence type="inferred from homology"/>
<dbReference type="RefSeq" id="WP_240475432.1">
    <property type="nucleotide sequence ID" value="NZ_CP012332.1"/>
</dbReference>
<dbReference type="GO" id="GO:0006260">
    <property type="term" value="P:DNA replication"/>
    <property type="evidence" value="ECO:0007669"/>
    <property type="project" value="UniProtKB-UniRule"/>
</dbReference>
<dbReference type="InterPro" id="IPR023093">
    <property type="entry name" value="ScpA-like_C"/>
</dbReference>
<comment type="function">
    <text evidence="2">Participates in chromosomal partition during cell division. May act via the formation of a condensin-like complex containing Smc and ScpB that pull DNA away from mid-cell into both cell halves.</text>
</comment>
<evidence type="ECO:0000313" key="4">
    <source>
        <dbReference type="Proteomes" id="UP000055590"/>
    </source>
</evidence>
<dbReference type="Gene3D" id="1.10.10.580">
    <property type="entry name" value="Structural maintenance of chromosome 1. Chain E"/>
    <property type="match status" value="1"/>
</dbReference>
<name>A0A0K1PAJ6_9BACT</name>
<evidence type="ECO:0000313" key="3">
    <source>
        <dbReference type="EMBL" id="AKU90540.1"/>
    </source>
</evidence>
<dbReference type="PANTHER" id="PTHR33969:SF2">
    <property type="entry name" value="SEGREGATION AND CONDENSATION PROTEIN A"/>
    <property type="match status" value="1"/>
</dbReference>
<keyword evidence="4" id="KW-1185">Reference proteome</keyword>
<dbReference type="PANTHER" id="PTHR33969">
    <property type="entry name" value="SEGREGATION AND CONDENSATION PROTEIN A"/>
    <property type="match status" value="1"/>
</dbReference>
<dbReference type="PATRIC" id="fig|1391653.3.peg.950"/>
<dbReference type="InterPro" id="IPR003768">
    <property type="entry name" value="ScpA"/>
</dbReference>
<evidence type="ECO:0000256" key="1">
    <source>
        <dbReference type="ARBA" id="ARBA00044777"/>
    </source>
</evidence>
<comment type="subcellular location">
    <subcellularLocation>
        <location evidence="2">Cytoplasm</location>
    </subcellularLocation>
    <text evidence="2">Associated with two foci at the outer edges of the nucleoid region in young cells, and at four foci within both cell halves in older cells.</text>
</comment>
<accession>A0A0K1PAJ6</accession>
<keyword evidence="2" id="KW-0963">Cytoplasm</keyword>
<protein>
    <recommendedName>
        <fullName evidence="1 2">Segregation and condensation protein A</fullName>
    </recommendedName>
</protein>
<dbReference type="STRING" id="1391653.AKJ08_0927"/>
<sequence length="287" mass="32324">MEEAVAPKRGRGAKAAANAVDGADPSAEFVAASRAFTLKLPSFEGPLDLLLHLIREHKLDVFDIPIAFVTEEYLKYLTQMRELNLDIAGEFLVMAATLAHIKSRLLLPKPETPTEEGEEDPGDPRADLVRRLLEYQKYRAAAEDLARQDLLGRNVFTRQVRPEAVEVPEGELGLREVSVIKLIEALDRVLKNLKPEKQHQVTLERVSIGDAIGRLADLLRDREQIQFFELFDGMTERHQVIATFLGLLEMVRLKLVRVIQEDREGDIAIVRTGALGDEGIDVRDDFR</sequence>
<keyword evidence="2" id="KW-0131">Cell cycle</keyword>
<keyword evidence="2" id="KW-0132">Cell division</keyword>
<reference evidence="3 4" key="1">
    <citation type="submission" date="2015-08" db="EMBL/GenBank/DDBJ databases">
        <authorList>
            <person name="Babu N.S."/>
            <person name="Beckwith C.J."/>
            <person name="Beseler K.G."/>
            <person name="Brison A."/>
            <person name="Carone J.V."/>
            <person name="Caskin T.P."/>
            <person name="Diamond M."/>
            <person name="Durham M.E."/>
            <person name="Foxe J.M."/>
            <person name="Go M."/>
            <person name="Henderson B.A."/>
            <person name="Jones I.B."/>
            <person name="McGettigan J.A."/>
            <person name="Micheletti S.J."/>
            <person name="Nasrallah M.E."/>
            <person name="Ortiz D."/>
            <person name="Piller C.R."/>
            <person name="Privatt S.R."/>
            <person name="Schneider S.L."/>
            <person name="Sharp S."/>
            <person name="Smith T.C."/>
            <person name="Stanton J.D."/>
            <person name="Ullery H.E."/>
            <person name="Wilson R.J."/>
            <person name="Serrano M.G."/>
            <person name="Buck G."/>
            <person name="Lee V."/>
            <person name="Wang Y."/>
            <person name="Carvalho R."/>
            <person name="Voegtly L."/>
            <person name="Shi R."/>
            <person name="Duckworth R."/>
            <person name="Johnson A."/>
            <person name="Loviza R."/>
            <person name="Walstead R."/>
            <person name="Shah Z."/>
            <person name="Kiflezghi M."/>
            <person name="Wade K."/>
            <person name="Ball S.L."/>
            <person name="Bradley K.W."/>
            <person name="Asai D.J."/>
            <person name="Bowman C.A."/>
            <person name="Russell D.A."/>
            <person name="Pope W.H."/>
            <person name="Jacobs-Sera D."/>
            <person name="Hendrix R.W."/>
            <person name="Hatfull G.F."/>
        </authorList>
    </citation>
    <scope>NUCLEOTIDE SEQUENCE [LARGE SCALE GENOMIC DNA]</scope>
    <source>
        <strain evidence="3 4">DSM 27710</strain>
    </source>
</reference>
<organism evidence="3 4">
    <name type="scientific">Vulgatibacter incomptus</name>
    <dbReference type="NCBI Taxonomy" id="1391653"/>
    <lineage>
        <taxon>Bacteria</taxon>
        <taxon>Pseudomonadati</taxon>
        <taxon>Myxococcota</taxon>
        <taxon>Myxococcia</taxon>
        <taxon>Myxococcales</taxon>
        <taxon>Cystobacterineae</taxon>
        <taxon>Vulgatibacteraceae</taxon>
        <taxon>Vulgatibacter</taxon>
    </lineage>
</organism>
<keyword evidence="2" id="KW-0159">Chromosome partition</keyword>
<dbReference type="HAMAP" id="MF_01805">
    <property type="entry name" value="ScpA"/>
    <property type="match status" value="1"/>
</dbReference>
<dbReference type="EMBL" id="CP012332">
    <property type="protein sequence ID" value="AKU90540.1"/>
    <property type="molecule type" value="Genomic_DNA"/>
</dbReference>
<gene>
    <name evidence="2" type="primary">scpA</name>
    <name evidence="3" type="ORF">AKJ08_0927</name>
</gene>
<dbReference type="Pfam" id="PF02616">
    <property type="entry name" value="SMC_ScpA"/>
    <property type="match status" value="1"/>
</dbReference>
<dbReference type="GO" id="GO:0005737">
    <property type="term" value="C:cytoplasm"/>
    <property type="evidence" value="ECO:0007669"/>
    <property type="project" value="UniProtKB-SubCell"/>
</dbReference>
<comment type="subunit">
    <text evidence="2">Component of a cohesin-like complex composed of ScpA, ScpB and the Smc homodimer, in which ScpA and ScpB bind to the head domain of Smc. The presence of the three proteins is required for the association of the complex with DNA.</text>
</comment>
<dbReference type="Gene3D" id="6.10.250.2410">
    <property type="match status" value="1"/>
</dbReference>
<dbReference type="KEGG" id="vin:AKJ08_0927"/>
<dbReference type="GO" id="GO:0051301">
    <property type="term" value="P:cell division"/>
    <property type="evidence" value="ECO:0007669"/>
    <property type="project" value="UniProtKB-KW"/>
</dbReference>
<evidence type="ECO:0000256" key="2">
    <source>
        <dbReference type="HAMAP-Rule" id="MF_01805"/>
    </source>
</evidence>
<comment type="similarity">
    <text evidence="2">Belongs to the ScpA family.</text>
</comment>